<proteinExistence type="predicted"/>
<reference evidence="1 2" key="1">
    <citation type="submission" date="2019-08" db="EMBL/GenBank/DDBJ databases">
        <title>Whole genome of Aphis craccivora.</title>
        <authorList>
            <person name="Voronova N.V."/>
            <person name="Shulinski R.S."/>
            <person name="Bandarenka Y.V."/>
            <person name="Zhorov D.G."/>
            <person name="Warner D."/>
        </authorList>
    </citation>
    <scope>NUCLEOTIDE SEQUENCE [LARGE SCALE GENOMIC DNA]</scope>
    <source>
        <strain evidence="1">180601</strain>
        <tissue evidence="1">Whole Body</tissue>
    </source>
</reference>
<evidence type="ECO:0000313" key="1">
    <source>
        <dbReference type="EMBL" id="KAF0753797.1"/>
    </source>
</evidence>
<name>A0A6G0YDW8_APHCR</name>
<keyword evidence="2" id="KW-1185">Reference proteome</keyword>
<evidence type="ECO:0000313" key="2">
    <source>
        <dbReference type="Proteomes" id="UP000478052"/>
    </source>
</evidence>
<gene>
    <name evidence="1" type="ORF">FWK35_00014663</name>
</gene>
<comment type="caution">
    <text evidence="1">The sequence shown here is derived from an EMBL/GenBank/DDBJ whole genome shotgun (WGS) entry which is preliminary data.</text>
</comment>
<dbReference type="AlphaFoldDB" id="A0A6G0YDW8"/>
<protein>
    <submittedName>
        <fullName evidence="1">Integrase catalytic domain-containing protein</fullName>
    </submittedName>
</protein>
<sequence length="79" mass="9036">TMCHLLNSINELNELTMAPSNTELTEDKLETLLDIIKIEIEGFDESDSQQEECIKFENDFFSIQAAAVNELLTQEQRSI</sequence>
<dbReference type="Proteomes" id="UP000478052">
    <property type="component" value="Unassembled WGS sequence"/>
</dbReference>
<feature type="non-terminal residue" evidence="1">
    <location>
        <position position="1"/>
    </location>
</feature>
<accession>A0A6G0YDW8</accession>
<dbReference type="EMBL" id="VUJU01004616">
    <property type="protein sequence ID" value="KAF0753797.1"/>
    <property type="molecule type" value="Genomic_DNA"/>
</dbReference>
<organism evidence="1 2">
    <name type="scientific">Aphis craccivora</name>
    <name type="common">Cowpea aphid</name>
    <dbReference type="NCBI Taxonomy" id="307492"/>
    <lineage>
        <taxon>Eukaryota</taxon>
        <taxon>Metazoa</taxon>
        <taxon>Ecdysozoa</taxon>
        <taxon>Arthropoda</taxon>
        <taxon>Hexapoda</taxon>
        <taxon>Insecta</taxon>
        <taxon>Pterygota</taxon>
        <taxon>Neoptera</taxon>
        <taxon>Paraneoptera</taxon>
        <taxon>Hemiptera</taxon>
        <taxon>Sternorrhyncha</taxon>
        <taxon>Aphidomorpha</taxon>
        <taxon>Aphidoidea</taxon>
        <taxon>Aphididae</taxon>
        <taxon>Aphidini</taxon>
        <taxon>Aphis</taxon>
        <taxon>Aphis</taxon>
    </lineage>
</organism>